<evidence type="ECO:0000313" key="3">
    <source>
        <dbReference type="EnsemblFungi" id="EJT68616"/>
    </source>
</evidence>
<dbReference type="EnsemblFungi" id="EJT68616">
    <property type="protein sequence ID" value="EJT68616"/>
    <property type="gene ID" value="GGTG_13806"/>
</dbReference>
<evidence type="ECO:0000313" key="2">
    <source>
        <dbReference type="EMBL" id="EJT68616.1"/>
    </source>
</evidence>
<reference evidence="2" key="3">
    <citation type="submission" date="2010-09" db="EMBL/GenBank/DDBJ databases">
        <title>Annotation of Gaeumannomyces graminis var. tritici R3-111a-1.</title>
        <authorList>
            <consortium name="The Broad Institute Genome Sequencing Platform"/>
            <person name="Ma L.-J."/>
            <person name="Dead R."/>
            <person name="Young S.K."/>
            <person name="Zeng Q."/>
            <person name="Gargeya S."/>
            <person name="Fitzgerald M."/>
            <person name="Haas B."/>
            <person name="Abouelleil A."/>
            <person name="Alvarado L."/>
            <person name="Arachchi H.M."/>
            <person name="Berlin A."/>
            <person name="Brown A."/>
            <person name="Chapman S.B."/>
            <person name="Chen Z."/>
            <person name="Dunbar C."/>
            <person name="Freedman E."/>
            <person name="Gearin G."/>
            <person name="Gellesch M."/>
            <person name="Goldberg J."/>
            <person name="Griggs A."/>
            <person name="Gujja S."/>
            <person name="Heiman D."/>
            <person name="Howarth C."/>
            <person name="Larson L."/>
            <person name="Lui A."/>
            <person name="MacDonald P.J.P."/>
            <person name="Mehta T."/>
            <person name="Montmayeur A."/>
            <person name="Murphy C."/>
            <person name="Neiman D."/>
            <person name="Pearson M."/>
            <person name="Priest M."/>
            <person name="Roberts A."/>
            <person name="Saif S."/>
            <person name="Shea T."/>
            <person name="Shenoy N."/>
            <person name="Sisk P."/>
            <person name="Stolte C."/>
            <person name="Sykes S."/>
            <person name="Yandava C."/>
            <person name="Wortman J."/>
            <person name="Nusbaum C."/>
            <person name="Birren B."/>
        </authorList>
    </citation>
    <scope>NUCLEOTIDE SEQUENCE</scope>
    <source>
        <strain evidence="2">R3-111a-1</strain>
    </source>
</reference>
<dbReference type="RefSeq" id="XP_009229991.1">
    <property type="nucleotide sequence ID" value="XM_009231727.1"/>
</dbReference>
<protein>
    <submittedName>
        <fullName evidence="2 3">Uncharacterized protein</fullName>
    </submittedName>
</protein>
<feature type="compositionally biased region" description="Basic and acidic residues" evidence="1">
    <location>
        <begin position="182"/>
        <end position="194"/>
    </location>
</feature>
<reference evidence="4" key="1">
    <citation type="submission" date="2010-07" db="EMBL/GenBank/DDBJ databases">
        <title>The genome sequence of Gaeumannomyces graminis var. tritici strain R3-111a-1.</title>
        <authorList>
            <consortium name="The Broad Institute Genome Sequencing Platform"/>
            <person name="Ma L.-J."/>
            <person name="Dead R."/>
            <person name="Young S."/>
            <person name="Zeng Q."/>
            <person name="Koehrsen M."/>
            <person name="Alvarado L."/>
            <person name="Berlin A."/>
            <person name="Chapman S.B."/>
            <person name="Chen Z."/>
            <person name="Freedman E."/>
            <person name="Gellesch M."/>
            <person name="Goldberg J."/>
            <person name="Griggs A."/>
            <person name="Gujja S."/>
            <person name="Heilman E.R."/>
            <person name="Heiman D."/>
            <person name="Hepburn T."/>
            <person name="Howarth C."/>
            <person name="Jen D."/>
            <person name="Larson L."/>
            <person name="Mehta T."/>
            <person name="Neiman D."/>
            <person name="Pearson M."/>
            <person name="Roberts A."/>
            <person name="Saif S."/>
            <person name="Shea T."/>
            <person name="Shenoy N."/>
            <person name="Sisk P."/>
            <person name="Stolte C."/>
            <person name="Sykes S."/>
            <person name="Walk T."/>
            <person name="White J."/>
            <person name="Yandava C."/>
            <person name="Haas B."/>
            <person name="Nusbaum C."/>
            <person name="Birren B."/>
        </authorList>
    </citation>
    <scope>NUCLEOTIDE SEQUENCE [LARGE SCALE GENOMIC DNA]</scope>
    <source>
        <strain evidence="4">R3-111a-1</strain>
    </source>
</reference>
<feature type="compositionally biased region" description="Polar residues" evidence="1">
    <location>
        <begin position="63"/>
        <end position="74"/>
    </location>
</feature>
<dbReference type="AlphaFoldDB" id="J3PJW5"/>
<reference evidence="3" key="5">
    <citation type="submission" date="2018-04" db="UniProtKB">
        <authorList>
            <consortium name="EnsemblFungi"/>
        </authorList>
    </citation>
    <scope>IDENTIFICATION</scope>
    <source>
        <strain evidence="3">R3-111a-1</strain>
    </source>
</reference>
<proteinExistence type="predicted"/>
<organism evidence="2">
    <name type="scientific">Gaeumannomyces tritici (strain R3-111a-1)</name>
    <name type="common">Wheat and barley take-all root rot fungus</name>
    <name type="synonym">Gaeumannomyces graminis var. tritici</name>
    <dbReference type="NCBI Taxonomy" id="644352"/>
    <lineage>
        <taxon>Eukaryota</taxon>
        <taxon>Fungi</taxon>
        <taxon>Dikarya</taxon>
        <taxon>Ascomycota</taxon>
        <taxon>Pezizomycotina</taxon>
        <taxon>Sordariomycetes</taxon>
        <taxon>Sordariomycetidae</taxon>
        <taxon>Magnaporthales</taxon>
        <taxon>Magnaporthaceae</taxon>
        <taxon>Gaeumannomyces</taxon>
    </lineage>
</organism>
<feature type="compositionally biased region" description="Basic and acidic residues" evidence="1">
    <location>
        <begin position="98"/>
        <end position="110"/>
    </location>
</feature>
<dbReference type="HOGENOM" id="CLU_888635_0_0_1"/>
<evidence type="ECO:0000256" key="1">
    <source>
        <dbReference type="SAM" id="MobiDB-lite"/>
    </source>
</evidence>
<reference evidence="3" key="4">
    <citation type="journal article" date="2015" name="G3 (Bethesda)">
        <title>Genome sequences of three phytopathogenic species of the Magnaporthaceae family of fungi.</title>
        <authorList>
            <person name="Okagaki L.H."/>
            <person name="Nunes C.C."/>
            <person name="Sailsbery J."/>
            <person name="Clay B."/>
            <person name="Brown D."/>
            <person name="John T."/>
            <person name="Oh Y."/>
            <person name="Young N."/>
            <person name="Fitzgerald M."/>
            <person name="Haas B.J."/>
            <person name="Zeng Q."/>
            <person name="Young S."/>
            <person name="Adiconis X."/>
            <person name="Fan L."/>
            <person name="Levin J.Z."/>
            <person name="Mitchell T.K."/>
            <person name="Okubara P.A."/>
            <person name="Farman M.L."/>
            <person name="Kohn L.M."/>
            <person name="Birren B."/>
            <person name="Ma L.-J."/>
            <person name="Dean R.A."/>
        </authorList>
    </citation>
    <scope>NUCLEOTIDE SEQUENCE</scope>
    <source>
        <strain evidence="3">R3-111a-1</strain>
    </source>
</reference>
<evidence type="ECO:0000313" key="4">
    <source>
        <dbReference type="Proteomes" id="UP000006039"/>
    </source>
</evidence>
<keyword evidence="4" id="KW-1185">Reference proteome</keyword>
<dbReference type="EMBL" id="GL385450">
    <property type="protein sequence ID" value="EJT68616.1"/>
    <property type="molecule type" value="Genomic_DNA"/>
</dbReference>
<dbReference type="VEuPathDB" id="FungiDB:GGTG_13806"/>
<name>J3PJW5_GAET3</name>
<dbReference type="Proteomes" id="UP000006039">
    <property type="component" value="Unassembled WGS sequence"/>
</dbReference>
<feature type="region of interest" description="Disordered" evidence="1">
    <location>
        <begin position="277"/>
        <end position="313"/>
    </location>
</feature>
<reference evidence="2" key="2">
    <citation type="submission" date="2010-07" db="EMBL/GenBank/DDBJ databases">
        <authorList>
            <consortium name="The Broad Institute Genome Sequencing Platform"/>
            <consortium name="Broad Institute Genome Sequencing Center for Infectious Disease"/>
            <person name="Ma L.-J."/>
            <person name="Dead R."/>
            <person name="Young S."/>
            <person name="Zeng Q."/>
            <person name="Koehrsen M."/>
            <person name="Alvarado L."/>
            <person name="Berlin A."/>
            <person name="Chapman S.B."/>
            <person name="Chen Z."/>
            <person name="Freedman E."/>
            <person name="Gellesch M."/>
            <person name="Goldberg J."/>
            <person name="Griggs A."/>
            <person name="Gujja S."/>
            <person name="Heilman E.R."/>
            <person name="Heiman D."/>
            <person name="Hepburn T."/>
            <person name="Howarth C."/>
            <person name="Jen D."/>
            <person name="Larson L."/>
            <person name="Mehta T."/>
            <person name="Neiman D."/>
            <person name="Pearson M."/>
            <person name="Roberts A."/>
            <person name="Saif S."/>
            <person name="Shea T."/>
            <person name="Shenoy N."/>
            <person name="Sisk P."/>
            <person name="Stolte C."/>
            <person name="Sykes S."/>
            <person name="Walk T."/>
            <person name="White J."/>
            <person name="Yandava C."/>
            <person name="Haas B."/>
            <person name="Nusbaum C."/>
            <person name="Birren B."/>
        </authorList>
    </citation>
    <scope>NUCLEOTIDE SEQUENCE</scope>
    <source>
        <strain evidence="2">R3-111a-1</strain>
    </source>
</reference>
<accession>J3PJW5</accession>
<gene>
    <name evidence="3" type="primary">20354264</name>
    <name evidence="2" type="ORF">GGTG_13806</name>
</gene>
<sequence length="313" mass="33787">MKLLRWIEQKRQAMMDLGGNPAASSDRAGTADPRAASARAVRKREKTPPLALGKRRQNLETRLATQAGNSTLDSGETGAGGASARRSRHPPSISGSDGYRDGDPDGDRAKAGLTNGLATSTVSHPPPRLPTPSSSSTCAFKTPDAGPKDAVPGTSSPGHDLHVVTPYNTATTRPPRGRKRRREMDAEKEKEGRPIKTRNTRTTSRLHQPRINVGPLRQTAQNPAPPVATDQENSGRRIRLASPRPDRTRALAYDFSDKPRRSRRCLGMPPEYGLLEEGKAHRAARPGPRTAPVNPTDGKLRGARRTGTLGGRR</sequence>
<feature type="region of interest" description="Disordered" evidence="1">
    <location>
        <begin position="15"/>
        <end position="250"/>
    </location>
</feature>
<dbReference type="GeneID" id="20354264"/>